<dbReference type="FunFam" id="3.90.190.10:FF:000185">
    <property type="entry name" value="Predicted protein"/>
    <property type="match status" value="1"/>
</dbReference>
<dbReference type="InterPro" id="IPR029021">
    <property type="entry name" value="Prot-tyrosine_phosphatase-like"/>
</dbReference>
<dbReference type="InterPro" id="IPR000387">
    <property type="entry name" value="Tyr_Pase_dom"/>
</dbReference>
<dbReference type="SUPFAM" id="SSF52799">
    <property type="entry name" value="(Phosphotyrosine protein) phosphatases II"/>
    <property type="match status" value="1"/>
</dbReference>
<evidence type="ECO:0000313" key="4">
    <source>
        <dbReference type="Proteomes" id="UP000792457"/>
    </source>
</evidence>
<gene>
    <name evidence="3" type="ORF">J437_LFUL006851</name>
</gene>
<dbReference type="PROSITE" id="PS50055">
    <property type="entry name" value="TYR_PHOSPHATASE_PTP"/>
    <property type="match status" value="1"/>
</dbReference>
<dbReference type="Pfam" id="PF00102">
    <property type="entry name" value="Y_phosphatase"/>
    <property type="match status" value="1"/>
</dbReference>
<dbReference type="InterPro" id="IPR016130">
    <property type="entry name" value="Tyr_Pase_AS"/>
</dbReference>
<dbReference type="SMART" id="SM00404">
    <property type="entry name" value="PTPc_motif"/>
    <property type="match status" value="1"/>
</dbReference>
<sequence length="168" mass="19528">MQETCGDFWRMCWEVNTCTIVMMTKLEERTRIKCDQYWPTSRGHPESYGPVTVTLTDIQQLATYCIRTLHLQRTGNSERREIRQFQFTAWPDHGVPDHPAPFLQFLRRVHAMNPPEAGPLVVHCSAGVGRTGCFIVIDSMLERMKHEDTVDIYGHVTCLRAQRNYMVQ</sequence>
<dbReference type="AlphaFoldDB" id="A0A8K0KQ47"/>
<dbReference type="GO" id="GO:0004725">
    <property type="term" value="F:protein tyrosine phosphatase activity"/>
    <property type="evidence" value="ECO:0007669"/>
    <property type="project" value="InterPro"/>
</dbReference>
<keyword evidence="4" id="KW-1185">Reference proteome</keyword>
<dbReference type="EMBL" id="KZ309333">
    <property type="protein sequence ID" value="KAG8238328.1"/>
    <property type="molecule type" value="Genomic_DNA"/>
</dbReference>
<dbReference type="Gene3D" id="3.90.190.10">
    <property type="entry name" value="Protein tyrosine phosphatase superfamily"/>
    <property type="match status" value="1"/>
</dbReference>
<reference evidence="3" key="2">
    <citation type="submission" date="2017-10" db="EMBL/GenBank/DDBJ databases">
        <title>Ladona fulva Genome sequencing and assembly.</title>
        <authorList>
            <person name="Murali S."/>
            <person name="Richards S."/>
            <person name="Bandaranaike D."/>
            <person name="Bellair M."/>
            <person name="Blankenburg K."/>
            <person name="Chao H."/>
            <person name="Dinh H."/>
            <person name="Doddapaneni H."/>
            <person name="Dugan-Rocha S."/>
            <person name="Elkadiri S."/>
            <person name="Gnanaolivu R."/>
            <person name="Hernandez B."/>
            <person name="Skinner E."/>
            <person name="Javaid M."/>
            <person name="Lee S."/>
            <person name="Li M."/>
            <person name="Ming W."/>
            <person name="Munidasa M."/>
            <person name="Muniz J."/>
            <person name="Nguyen L."/>
            <person name="Hughes D."/>
            <person name="Osuji N."/>
            <person name="Pu L.-L."/>
            <person name="Puazo M."/>
            <person name="Qu C."/>
            <person name="Quiroz J."/>
            <person name="Raj R."/>
            <person name="Weissenberger G."/>
            <person name="Xin Y."/>
            <person name="Zou X."/>
            <person name="Han Y."/>
            <person name="Worley K."/>
            <person name="Muzny D."/>
            <person name="Gibbs R."/>
        </authorList>
    </citation>
    <scope>NUCLEOTIDE SEQUENCE</scope>
    <source>
        <strain evidence="3">Sampled in the wild</strain>
    </source>
</reference>
<dbReference type="PANTHER" id="PTHR19134:SF531">
    <property type="entry name" value="TYROSINE-PROTEIN PHOSPHATASE LAR"/>
    <property type="match status" value="1"/>
</dbReference>
<dbReference type="InterPro" id="IPR050348">
    <property type="entry name" value="Protein-Tyr_Phosphatase"/>
</dbReference>
<evidence type="ECO:0000259" key="2">
    <source>
        <dbReference type="PROSITE" id="PS50056"/>
    </source>
</evidence>
<feature type="domain" description="Tyrosine-protein phosphatase" evidence="1">
    <location>
        <begin position="1"/>
        <end position="168"/>
    </location>
</feature>
<feature type="domain" description="Tyrosine specific protein phosphatases" evidence="2">
    <location>
        <begin position="100"/>
        <end position="168"/>
    </location>
</feature>
<evidence type="ECO:0000313" key="3">
    <source>
        <dbReference type="EMBL" id="KAG8238328.1"/>
    </source>
</evidence>
<dbReference type="GO" id="GO:0048666">
    <property type="term" value="P:neuron development"/>
    <property type="evidence" value="ECO:0007669"/>
    <property type="project" value="UniProtKB-ARBA"/>
</dbReference>
<dbReference type="InterPro" id="IPR000242">
    <property type="entry name" value="PTP_cat"/>
</dbReference>
<dbReference type="PRINTS" id="PR00700">
    <property type="entry name" value="PRTYPHPHTASE"/>
</dbReference>
<dbReference type="Proteomes" id="UP000792457">
    <property type="component" value="Unassembled WGS sequence"/>
</dbReference>
<feature type="non-terminal residue" evidence="3">
    <location>
        <position position="168"/>
    </location>
</feature>
<accession>A0A8K0KQ47</accession>
<comment type="caution">
    <text evidence="3">The sequence shown here is derived from an EMBL/GenBank/DDBJ whole genome shotgun (WGS) entry which is preliminary data.</text>
</comment>
<dbReference type="SMART" id="SM00194">
    <property type="entry name" value="PTPc"/>
    <property type="match status" value="1"/>
</dbReference>
<name>A0A8K0KQ47_LADFU</name>
<evidence type="ECO:0000259" key="1">
    <source>
        <dbReference type="PROSITE" id="PS50055"/>
    </source>
</evidence>
<reference evidence="3" key="1">
    <citation type="submission" date="2013-04" db="EMBL/GenBank/DDBJ databases">
        <authorList>
            <person name="Qu J."/>
            <person name="Murali S.C."/>
            <person name="Bandaranaike D."/>
            <person name="Bellair M."/>
            <person name="Blankenburg K."/>
            <person name="Chao H."/>
            <person name="Dinh H."/>
            <person name="Doddapaneni H."/>
            <person name="Downs B."/>
            <person name="Dugan-Rocha S."/>
            <person name="Elkadiri S."/>
            <person name="Gnanaolivu R.D."/>
            <person name="Hernandez B."/>
            <person name="Javaid M."/>
            <person name="Jayaseelan J.C."/>
            <person name="Lee S."/>
            <person name="Li M."/>
            <person name="Ming W."/>
            <person name="Munidasa M."/>
            <person name="Muniz J."/>
            <person name="Nguyen L."/>
            <person name="Ongeri F."/>
            <person name="Osuji N."/>
            <person name="Pu L.-L."/>
            <person name="Puazo M."/>
            <person name="Qu C."/>
            <person name="Quiroz J."/>
            <person name="Raj R."/>
            <person name="Weissenberger G."/>
            <person name="Xin Y."/>
            <person name="Zou X."/>
            <person name="Han Y."/>
            <person name="Richards S."/>
            <person name="Worley K."/>
            <person name="Muzny D."/>
            <person name="Gibbs R."/>
        </authorList>
    </citation>
    <scope>NUCLEOTIDE SEQUENCE</scope>
    <source>
        <strain evidence="3">Sampled in the wild</strain>
    </source>
</reference>
<dbReference type="PROSITE" id="PS00383">
    <property type="entry name" value="TYR_PHOSPHATASE_1"/>
    <property type="match status" value="1"/>
</dbReference>
<dbReference type="PROSITE" id="PS50056">
    <property type="entry name" value="TYR_PHOSPHATASE_2"/>
    <property type="match status" value="1"/>
</dbReference>
<dbReference type="InterPro" id="IPR003595">
    <property type="entry name" value="Tyr_Pase_cat"/>
</dbReference>
<dbReference type="OrthoDB" id="5854685at2759"/>
<organism evidence="3 4">
    <name type="scientific">Ladona fulva</name>
    <name type="common">Scarce chaser dragonfly</name>
    <name type="synonym">Libellula fulva</name>
    <dbReference type="NCBI Taxonomy" id="123851"/>
    <lineage>
        <taxon>Eukaryota</taxon>
        <taxon>Metazoa</taxon>
        <taxon>Ecdysozoa</taxon>
        <taxon>Arthropoda</taxon>
        <taxon>Hexapoda</taxon>
        <taxon>Insecta</taxon>
        <taxon>Pterygota</taxon>
        <taxon>Palaeoptera</taxon>
        <taxon>Odonata</taxon>
        <taxon>Epiprocta</taxon>
        <taxon>Anisoptera</taxon>
        <taxon>Libelluloidea</taxon>
        <taxon>Libellulidae</taxon>
        <taxon>Ladona</taxon>
    </lineage>
</organism>
<dbReference type="PANTHER" id="PTHR19134">
    <property type="entry name" value="RECEPTOR-TYPE TYROSINE-PROTEIN PHOSPHATASE"/>
    <property type="match status" value="1"/>
</dbReference>
<proteinExistence type="predicted"/>
<protein>
    <submittedName>
        <fullName evidence="3">Uncharacterized protein</fullName>
    </submittedName>
</protein>